<evidence type="ECO:0000256" key="1">
    <source>
        <dbReference type="ARBA" id="ARBA00022679"/>
    </source>
</evidence>
<dbReference type="GO" id="GO:0005737">
    <property type="term" value="C:cytoplasm"/>
    <property type="evidence" value="ECO:0007669"/>
    <property type="project" value="TreeGrafter"/>
</dbReference>
<dbReference type="PANTHER" id="PTHR12358">
    <property type="entry name" value="SPHINGOSINE KINASE"/>
    <property type="match status" value="1"/>
</dbReference>
<dbReference type="PROSITE" id="PS50146">
    <property type="entry name" value="DAGK"/>
    <property type="match status" value="1"/>
</dbReference>
<evidence type="ECO:0000313" key="7">
    <source>
        <dbReference type="Proteomes" id="UP000193648"/>
    </source>
</evidence>
<sequence length="409" mass="45095">MGILFTYDKFPLLVVFNPFAGRKQGQDQFNKVVRPALDQSSTTFYLIETTHHGHAQSYFKENIQQILIELAQSFGIRSTHTGGSEEVHATSSAVHSSSATLRIMVLGGDGTVHEIVNGILTGLVESPLITDVFRPKVVLSVVPTGTGNAIATSLNITTVQTAVDRFLAGNSTPLRVIQVSKQAHEAVKTDSANNNNGHLLSSVPPRWEPHVYTVVVNSFGLHCATVHDADGFRFLGNERFKVATLKNIVILKQYRARVDFYGPVQRYDRSSKEFSSATHVNSRVVSTEPSLTLSGPFTYLMFTKQGSLETGFQPTPLARTSDEWLDVLAVQNVGRTQILKILGAAAKEGKHIEMEKVEYYKVKAVEFESSGVGRLCVDGEFLNVQAGPQGRMRFEVVSDLNIQLFYVYN</sequence>
<dbReference type="GO" id="GO:0001727">
    <property type="term" value="F:lipid kinase activity"/>
    <property type="evidence" value="ECO:0007669"/>
    <property type="project" value="TreeGrafter"/>
</dbReference>
<evidence type="ECO:0000256" key="4">
    <source>
        <dbReference type="ARBA" id="ARBA00022840"/>
    </source>
</evidence>
<keyword evidence="2" id="KW-0547">Nucleotide-binding</keyword>
<evidence type="ECO:0000259" key="5">
    <source>
        <dbReference type="PROSITE" id="PS50146"/>
    </source>
</evidence>
<comment type="caution">
    <text evidence="6">The sequence shown here is derived from an EMBL/GenBank/DDBJ whole genome shotgun (WGS) entry which is preliminary data.</text>
</comment>
<feature type="domain" description="DAGKc" evidence="5">
    <location>
        <begin position="7"/>
        <end position="182"/>
    </location>
</feature>
<dbReference type="GO" id="GO:0016020">
    <property type="term" value="C:membrane"/>
    <property type="evidence" value="ECO:0007669"/>
    <property type="project" value="TreeGrafter"/>
</dbReference>
<dbReference type="AlphaFoldDB" id="A0A1Y2GEQ1"/>
<keyword evidence="7" id="KW-1185">Reference proteome</keyword>
<name>A0A1Y2GEQ1_9FUNG</name>
<keyword evidence="4" id="KW-0067">ATP-binding</keyword>
<dbReference type="EMBL" id="MCFF01000042">
    <property type="protein sequence ID" value="ORZ07316.1"/>
    <property type="molecule type" value="Genomic_DNA"/>
</dbReference>
<dbReference type="InterPro" id="IPR050187">
    <property type="entry name" value="Lipid_Phosphate_FormReg"/>
</dbReference>
<reference evidence="6 7" key="1">
    <citation type="submission" date="2016-07" db="EMBL/GenBank/DDBJ databases">
        <title>Pervasive Adenine N6-methylation of Active Genes in Fungi.</title>
        <authorList>
            <consortium name="DOE Joint Genome Institute"/>
            <person name="Mondo S.J."/>
            <person name="Dannebaum R.O."/>
            <person name="Kuo R.C."/>
            <person name="Labutti K."/>
            <person name="Haridas S."/>
            <person name="Kuo A."/>
            <person name="Salamov A."/>
            <person name="Ahrendt S.R."/>
            <person name="Lipzen A."/>
            <person name="Sullivan W."/>
            <person name="Andreopoulos W.B."/>
            <person name="Clum A."/>
            <person name="Lindquist E."/>
            <person name="Daum C."/>
            <person name="Ramamoorthy G.K."/>
            <person name="Gryganskyi A."/>
            <person name="Culley D."/>
            <person name="Magnuson J.K."/>
            <person name="James T.Y."/>
            <person name="O'Malley M.A."/>
            <person name="Stajich J.E."/>
            <person name="Spatafora J.W."/>
            <person name="Visel A."/>
            <person name="Grigoriev I.V."/>
        </authorList>
    </citation>
    <scope>NUCLEOTIDE SEQUENCE [LARGE SCALE GENOMIC DNA]</scope>
    <source>
        <strain evidence="6 7">NRRL 3116</strain>
    </source>
</reference>
<dbReference type="Proteomes" id="UP000193648">
    <property type="component" value="Unassembled WGS sequence"/>
</dbReference>
<dbReference type="SUPFAM" id="SSF111331">
    <property type="entry name" value="NAD kinase/diacylglycerol kinase-like"/>
    <property type="match status" value="1"/>
</dbReference>
<accession>A0A1Y2GEQ1</accession>
<keyword evidence="3 6" id="KW-0418">Kinase</keyword>
<dbReference type="GO" id="GO:0046512">
    <property type="term" value="P:sphingosine biosynthetic process"/>
    <property type="evidence" value="ECO:0007669"/>
    <property type="project" value="TreeGrafter"/>
</dbReference>
<dbReference type="InterPro" id="IPR001206">
    <property type="entry name" value="Diacylglycerol_kinase_cat_dom"/>
</dbReference>
<evidence type="ECO:0000256" key="2">
    <source>
        <dbReference type="ARBA" id="ARBA00022741"/>
    </source>
</evidence>
<dbReference type="OrthoDB" id="336240at2759"/>
<dbReference type="STRING" id="64571.A0A1Y2GEQ1"/>
<dbReference type="RefSeq" id="XP_021877979.1">
    <property type="nucleotide sequence ID" value="XM_022030501.1"/>
</dbReference>
<gene>
    <name evidence="6" type="ORF">BCR41DRAFT_424895</name>
</gene>
<proteinExistence type="predicted"/>
<dbReference type="PANTHER" id="PTHR12358:SF108">
    <property type="entry name" value="DAGKC DOMAIN-CONTAINING PROTEIN"/>
    <property type="match status" value="1"/>
</dbReference>
<dbReference type="GO" id="GO:0005524">
    <property type="term" value="F:ATP binding"/>
    <property type="evidence" value="ECO:0007669"/>
    <property type="project" value="UniProtKB-KW"/>
</dbReference>
<evidence type="ECO:0000256" key="3">
    <source>
        <dbReference type="ARBA" id="ARBA00022777"/>
    </source>
</evidence>
<dbReference type="InterPro" id="IPR017438">
    <property type="entry name" value="ATP-NAD_kinase_N"/>
</dbReference>
<dbReference type="GeneID" id="33572343"/>
<protein>
    <submittedName>
        <fullName evidence="6">ATP-NAD kinase-like domain-containing protein</fullName>
    </submittedName>
</protein>
<dbReference type="Gene3D" id="3.40.50.10330">
    <property type="entry name" value="Probable inorganic polyphosphate/atp-NAD kinase, domain 1"/>
    <property type="match status" value="1"/>
</dbReference>
<dbReference type="InParanoid" id="A0A1Y2GEQ1"/>
<organism evidence="6 7">
    <name type="scientific">Lobosporangium transversale</name>
    <dbReference type="NCBI Taxonomy" id="64571"/>
    <lineage>
        <taxon>Eukaryota</taxon>
        <taxon>Fungi</taxon>
        <taxon>Fungi incertae sedis</taxon>
        <taxon>Mucoromycota</taxon>
        <taxon>Mortierellomycotina</taxon>
        <taxon>Mortierellomycetes</taxon>
        <taxon>Mortierellales</taxon>
        <taxon>Mortierellaceae</taxon>
        <taxon>Lobosporangium</taxon>
    </lineage>
</organism>
<dbReference type="Gene3D" id="2.60.200.40">
    <property type="match status" value="1"/>
</dbReference>
<dbReference type="Pfam" id="PF19279">
    <property type="entry name" value="YegS_C"/>
    <property type="match status" value="1"/>
</dbReference>
<dbReference type="InterPro" id="IPR016064">
    <property type="entry name" value="NAD/diacylglycerol_kinase_sf"/>
</dbReference>
<dbReference type="Pfam" id="PF00781">
    <property type="entry name" value="DAGK_cat"/>
    <property type="match status" value="1"/>
</dbReference>
<dbReference type="InterPro" id="IPR045540">
    <property type="entry name" value="YegS/DAGK_C"/>
</dbReference>
<evidence type="ECO:0000313" key="6">
    <source>
        <dbReference type="EMBL" id="ORZ07316.1"/>
    </source>
</evidence>
<dbReference type="SMART" id="SM00046">
    <property type="entry name" value="DAGKc"/>
    <property type="match status" value="1"/>
</dbReference>
<keyword evidence="1" id="KW-0808">Transferase</keyword>